<feature type="binding site" evidence="7">
    <location>
        <begin position="10"/>
        <end position="11"/>
    </location>
    <ligand>
        <name>substrate</name>
    </ligand>
</feature>
<reference evidence="8 9" key="1">
    <citation type="journal article" date="2017" name="ISME J.">
        <title>Potential for microbial H2 and metal transformations associated with novel bacteria and archaea in deep terrestrial subsurface sediments.</title>
        <authorList>
            <person name="Hernsdorf A.W."/>
            <person name="Amano Y."/>
            <person name="Miyakawa K."/>
            <person name="Ise K."/>
            <person name="Suzuki Y."/>
            <person name="Anantharaman K."/>
            <person name="Probst A."/>
            <person name="Burstein D."/>
            <person name="Thomas B.C."/>
            <person name="Banfield J.F."/>
        </authorList>
    </citation>
    <scope>NUCLEOTIDE SEQUENCE [LARGE SCALE GENOMIC DNA]</scope>
    <source>
        <strain evidence="8">HGW-Actinobacteria-3</strain>
    </source>
</reference>
<dbReference type="InterPro" id="IPR018187">
    <property type="entry name" value="Asp/Glu_racemase_AS_1"/>
</dbReference>
<feature type="active site" description="Proton donor/acceptor" evidence="7">
    <location>
        <position position="73"/>
    </location>
</feature>
<dbReference type="FunFam" id="3.40.50.1860:FF:000001">
    <property type="entry name" value="Glutamate racemase"/>
    <property type="match status" value="1"/>
</dbReference>
<dbReference type="PANTHER" id="PTHR21198">
    <property type="entry name" value="GLUTAMATE RACEMASE"/>
    <property type="match status" value="1"/>
</dbReference>
<dbReference type="PROSITE" id="PS00923">
    <property type="entry name" value="ASP_GLU_RACEMASE_1"/>
    <property type="match status" value="1"/>
</dbReference>
<dbReference type="EC" id="5.1.1.3" evidence="2 7"/>
<sequence length="282" mass="30564">MKEKPIGIFDSGVGGLTVARSVIDRLPGERIVYLGDDARGPYGPRDIGEVREFAHQIIEYLIGFGVKLVVIACNSATAAALAEAQRDYDIPIVGVIAPGVRAALRHSKRLHIGVIGTRVTIDSGSYERAIVKIDPRARVFGQACPEFVEFVERGEVTGDHVMEIALGYIEPMLESGIDTLIMGCTHYPLLAPLLREVVGSGVDLINSADATAADIEEILDRLGWLADRRSGSIIFLTTGNVEKCQELGRMFLGPEVRKVVAVSLDEHPELDFAALAEEDTDQ</sequence>
<accession>A0A2N3G894</accession>
<dbReference type="GO" id="GO:0071555">
    <property type="term" value="P:cell wall organization"/>
    <property type="evidence" value="ECO:0007669"/>
    <property type="project" value="UniProtKB-KW"/>
</dbReference>
<evidence type="ECO:0000256" key="3">
    <source>
        <dbReference type="ARBA" id="ARBA00022960"/>
    </source>
</evidence>
<dbReference type="GO" id="GO:0009252">
    <property type="term" value="P:peptidoglycan biosynthetic process"/>
    <property type="evidence" value="ECO:0007669"/>
    <property type="project" value="UniProtKB-UniRule"/>
</dbReference>
<evidence type="ECO:0000256" key="5">
    <source>
        <dbReference type="ARBA" id="ARBA00023235"/>
    </source>
</evidence>
<evidence type="ECO:0000256" key="4">
    <source>
        <dbReference type="ARBA" id="ARBA00022984"/>
    </source>
</evidence>
<dbReference type="GO" id="GO:0008881">
    <property type="term" value="F:glutamate racemase activity"/>
    <property type="evidence" value="ECO:0007669"/>
    <property type="project" value="UniProtKB-UniRule"/>
</dbReference>
<organism evidence="8 9">
    <name type="scientific">Candidatus Anoxymicrobium japonicum</name>
    <dbReference type="NCBI Taxonomy" id="2013648"/>
    <lineage>
        <taxon>Bacteria</taxon>
        <taxon>Bacillati</taxon>
        <taxon>Actinomycetota</taxon>
        <taxon>Candidatus Geothermincolia</taxon>
        <taxon>Candidatus Geothermincolales</taxon>
        <taxon>Candidatus Anoxymicrobiaceae</taxon>
        <taxon>Candidatus Anoxymicrobium</taxon>
    </lineage>
</organism>
<dbReference type="PROSITE" id="PS00924">
    <property type="entry name" value="ASP_GLU_RACEMASE_2"/>
    <property type="match status" value="1"/>
</dbReference>
<dbReference type="HAMAP" id="MF_00258">
    <property type="entry name" value="Glu_racemase"/>
    <property type="match status" value="1"/>
</dbReference>
<dbReference type="PANTHER" id="PTHR21198:SF2">
    <property type="entry name" value="GLUTAMATE RACEMASE"/>
    <property type="match status" value="1"/>
</dbReference>
<comment type="pathway">
    <text evidence="7">Cell wall biogenesis; peptidoglycan biosynthesis.</text>
</comment>
<dbReference type="AlphaFoldDB" id="A0A2N3G894"/>
<dbReference type="SUPFAM" id="SSF53681">
    <property type="entry name" value="Aspartate/glutamate racemase"/>
    <property type="match status" value="2"/>
</dbReference>
<evidence type="ECO:0000256" key="2">
    <source>
        <dbReference type="ARBA" id="ARBA00013090"/>
    </source>
</evidence>
<dbReference type="EMBL" id="PHEX01000001">
    <property type="protein sequence ID" value="PKQ28936.1"/>
    <property type="molecule type" value="Genomic_DNA"/>
</dbReference>
<keyword evidence="5 7" id="KW-0413">Isomerase</keyword>
<dbReference type="InterPro" id="IPR015942">
    <property type="entry name" value="Asp/Glu/hydantoin_racemase"/>
</dbReference>
<keyword evidence="3 7" id="KW-0133">Cell shape</keyword>
<feature type="binding site" evidence="7">
    <location>
        <begin position="74"/>
        <end position="75"/>
    </location>
    <ligand>
        <name>substrate</name>
    </ligand>
</feature>
<gene>
    <name evidence="7" type="primary">murI</name>
    <name evidence="8" type="ORF">CVT63_00005</name>
</gene>
<dbReference type="InterPro" id="IPR001920">
    <property type="entry name" value="Asp/Glu_race"/>
</dbReference>
<keyword evidence="6 7" id="KW-0961">Cell wall biogenesis/degradation</keyword>
<evidence type="ECO:0000256" key="1">
    <source>
        <dbReference type="ARBA" id="ARBA00001602"/>
    </source>
</evidence>
<evidence type="ECO:0000256" key="6">
    <source>
        <dbReference type="ARBA" id="ARBA00023316"/>
    </source>
</evidence>
<dbReference type="InterPro" id="IPR033134">
    <property type="entry name" value="Asp/Glu_racemase_AS_2"/>
</dbReference>
<protein>
    <recommendedName>
        <fullName evidence="2 7">Glutamate racemase</fullName>
        <ecNumber evidence="2 7">5.1.1.3</ecNumber>
    </recommendedName>
</protein>
<evidence type="ECO:0000313" key="9">
    <source>
        <dbReference type="Proteomes" id="UP000233654"/>
    </source>
</evidence>
<dbReference type="GO" id="GO:0008360">
    <property type="term" value="P:regulation of cell shape"/>
    <property type="evidence" value="ECO:0007669"/>
    <property type="project" value="UniProtKB-KW"/>
</dbReference>
<feature type="binding site" evidence="7">
    <location>
        <begin position="42"/>
        <end position="43"/>
    </location>
    <ligand>
        <name>substrate</name>
    </ligand>
</feature>
<dbReference type="Proteomes" id="UP000233654">
    <property type="component" value="Unassembled WGS sequence"/>
</dbReference>
<dbReference type="UniPathway" id="UPA00219"/>
<evidence type="ECO:0000256" key="7">
    <source>
        <dbReference type="HAMAP-Rule" id="MF_00258"/>
    </source>
</evidence>
<comment type="similarity">
    <text evidence="7">Belongs to the aspartate/glutamate racemases family.</text>
</comment>
<comment type="caution">
    <text evidence="8">The sequence shown here is derived from an EMBL/GenBank/DDBJ whole genome shotgun (WGS) entry which is preliminary data.</text>
</comment>
<dbReference type="Pfam" id="PF01177">
    <property type="entry name" value="Asp_Glu_race"/>
    <property type="match status" value="1"/>
</dbReference>
<dbReference type="Gene3D" id="3.40.50.1860">
    <property type="match status" value="2"/>
</dbReference>
<name>A0A2N3G894_9ACTN</name>
<dbReference type="NCBIfam" id="TIGR00067">
    <property type="entry name" value="glut_race"/>
    <property type="match status" value="1"/>
</dbReference>
<keyword evidence="4 7" id="KW-0573">Peptidoglycan synthesis</keyword>
<proteinExistence type="inferred from homology"/>
<dbReference type="InterPro" id="IPR004391">
    <property type="entry name" value="Glu_race"/>
</dbReference>
<evidence type="ECO:0000313" key="8">
    <source>
        <dbReference type="EMBL" id="PKQ28936.1"/>
    </source>
</evidence>
<comment type="function">
    <text evidence="7">Provides the (R)-glutamate required for cell wall biosynthesis.</text>
</comment>
<feature type="binding site" evidence="7">
    <location>
        <begin position="185"/>
        <end position="186"/>
    </location>
    <ligand>
        <name>substrate</name>
    </ligand>
</feature>
<feature type="active site" description="Proton donor/acceptor" evidence="7">
    <location>
        <position position="184"/>
    </location>
</feature>
<comment type="catalytic activity">
    <reaction evidence="1 7">
        <text>L-glutamate = D-glutamate</text>
        <dbReference type="Rhea" id="RHEA:12813"/>
        <dbReference type="ChEBI" id="CHEBI:29985"/>
        <dbReference type="ChEBI" id="CHEBI:29986"/>
        <dbReference type="EC" id="5.1.1.3"/>
    </reaction>
</comment>